<evidence type="ECO:0008006" key="3">
    <source>
        <dbReference type="Google" id="ProtNLM"/>
    </source>
</evidence>
<proteinExistence type="predicted"/>
<organism evidence="1 2">
    <name type="scientific">Mucilaginibacter lutimaris</name>
    <dbReference type="NCBI Taxonomy" id="931629"/>
    <lineage>
        <taxon>Bacteria</taxon>
        <taxon>Pseudomonadati</taxon>
        <taxon>Bacteroidota</taxon>
        <taxon>Sphingobacteriia</taxon>
        <taxon>Sphingobacteriales</taxon>
        <taxon>Sphingobacteriaceae</taxon>
        <taxon>Mucilaginibacter</taxon>
    </lineage>
</organism>
<evidence type="ECO:0000313" key="1">
    <source>
        <dbReference type="EMBL" id="MFD0765665.1"/>
    </source>
</evidence>
<dbReference type="RefSeq" id="WP_377142892.1">
    <property type="nucleotide sequence ID" value="NZ_JBHTIA010000008.1"/>
</dbReference>
<evidence type="ECO:0000313" key="2">
    <source>
        <dbReference type="Proteomes" id="UP001597073"/>
    </source>
</evidence>
<protein>
    <recommendedName>
        <fullName evidence="3">Lipocalin-like domain-containing protein</fullName>
    </recommendedName>
</protein>
<sequence length="166" mass="18886">MNYKKLYFLLAGIVVLGCMLNSCKKEKTDNIQSLFTTGKWQLGSVIEYKLLGNQEVSRDTLDCDSTQIFKFNDDMTCSYTNLDCDAGTVSGRWSLSDTRLFLLADITYPKVTSAGTKQPFINSRINNLGEFSLVLETGDLQTYYTSTDRRTIRRWGFIRIKPNVAQ</sequence>
<reference evidence="2" key="1">
    <citation type="journal article" date="2019" name="Int. J. Syst. Evol. Microbiol.">
        <title>The Global Catalogue of Microorganisms (GCM) 10K type strain sequencing project: providing services to taxonomists for standard genome sequencing and annotation.</title>
        <authorList>
            <consortium name="The Broad Institute Genomics Platform"/>
            <consortium name="The Broad Institute Genome Sequencing Center for Infectious Disease"/>
            <person name="Wu L."/>
            <person name="Ma J."/>
        </authorList>
    </citation>
    <scope>NUCLEOTIDE SEQUENCE [LARGE SCALE GENOMIC DNA]</scope>
    <source>
        <strain evidence="2">CCUG 60742</strain>
    </source>
</reference>
<dbReference type="PROSITE" id="PS51257">
    <property type="entry name" value="PROKAR_LIPOPROTEIN"/>
    <property type="match status" value="1"/>
</dbReference>
<gene>
    <name evidence="1" type="ORF">ACFQZI_12445</name>
</gene>
<name>A0ABW2ZHH3_9SPHI</name>
<dbReference type="Proteomes" id="UP001597073">
    <property type="component" value="Unassembled WGS sequence"/>
</dbReference>
<comment type="caution">
    <text evidence="1">The sequence shown here is derived from an EMBL/GenBank/DDBJ whole genome shotgun (WGS) entry which is preliminary data.</text>
</comment>
<accession>A0ABW2ZHH3</accession>
<dbReference type="EMBL" id="JBHTIA010000008">
    <property type="protein sequence ID" value="MFD0765665.1"/>
    <property type="molecule type" value="Genomic_DNA"/>
</dbReference>
<keyword evidence="2" id="KW-1185">Reference proteome</keyword>